<name>A0A2G8SUG0_9APHY</name>
<dbReference type="Proteomes" id="UP000230002">
    <property type="component" value="Unassembled WGS sequence"/>
</dbReference>
<feature type="compositionally biased region" description="Low complexity" evidence="1">
    <location>
        <begin position="311"/>
        <end position="332"/>
    </location>
</feature>
<accession>A0A2G8SUG0</accession>
<dbReference type="EMBL" id="AYKW01000001">
    <property type="protein sequence ID" value="PIL37411.1"/>
    <property type="molecule type" value="Genomic_DNA"/>
</dbReference>
<reference evidence="3 4" key="1">
    <citation type="journal article" date="2015" name="Sci. Rep.">
        <title>Chromosome-level genome map provides insights into diverse defense mechanisms in the medicinal fungus Ganoderma sinense.</title>
        <authorList>
            <person name="Zhu Y."/>
            <person name="Xu J."/>
            <person name="Sun C."/>
            <person name="Zhou S."/>
            <person name="Xu H."/>
            <person name="Nelson D.R."/>
            <person name="Qian J."/>
            <person name="Song J."/>
            <person name="Luo H."/>
            <person name="Xiang L."/>
            <person name="Li Y."/>
            <person name="Xu Z."/>
            <person name="Ji A."/>
            <person name="Wang L."/>
            <person name="Lu S."/>
            <person name="Hayward A."/>
            <person name="Sun W."/>
            <person name="Li X."/>
            <person name="Schwartz D.C."/>
            <person name="Wang Y."/>
            <person name="Chen S."/>
        </authorList>
    </citation>
    <scope>NUCLEOTIDE SEQUENCE [LARGE SCALE GENOMIC DNA]</scope>
    <source>
        <strain evidence="3 4">ZZ0214-1</strain>
    </source>
</reference>
<proteinExistence type="predicted"/>
<protein>
    <recommendedName>
        <fullName evidence="5">Transporter</fullName>
    </recommendedName>
</protein>
<feature type="chain" id="PRO_5013876670" description="Transporter" evidence="2">
    <location>
        <begin position="20"/>
        <end position="343"/>
    </location>
</feature>
<evidence type="ECO:0000256" key="1">
    <source>
        <dbReference type="SAM" id="MobiDB-lite"/>
    </source>
</evidence>
<keyword evidence="2" id="KW-0732">Signal</keyword>
<evidence type="ECO:0000256" key="2">
    <source>
        <dbReference type="SAM" id="SignalP"/>
    </source>
</evidence>
<evidence type="ECO:0000313" key="4">
    <source>
        <dbReference type="Proteomes" id="UP000230002"/>
    </source>
</evidence>
<feature type="region of interest" description="Disordered" evidence="1">
    <location>
        <begin position="287"/>
        <end position="343"/>
    </location>
</feature>
<feature type="signal peptide" evidence="2">
    <location>
        <begin position="1"/>
        <end position="19"/>
    </location>
</feature>
<dbReference type="AlphaFoldDB" id="A0A2G8SUG0"/>
<gene>
    <name evidence="3" type="ORF">GSI_01105</name>
</gene>
<evidence type="ECO:0000313" key="3">
    <source>
        <dbReference type="EMBL" id="PIL37411.1"/>
    </source>
</evidence>
<dbReference type="OrthoDB" id="2502001at2759"/>
<organism evidence="3 4">
    <name type="scientific">Ganoderma sinense ZZ0214-1</name>
    <dbReference type="NCBI Taxonomy" id="1077348"/>
    <lineage>
        <taxon>Eukaryota</taxon>
        <taxon>Fungi</taxon>
        <taxon>Dikarya</taxon>
        <taxon>Basidiomycota</taxon>
        <taxon>Agaricomycotina</taxon>
        <taxon>Agaricomycetes</taxon>
        <taxon>Polyporales</taxon>
        <taxon>Polyporaceae</taxon>
        <taxon>Ganoderma</taxon>
    </lineage>
</organism>
<sequence length="343" mass="37871">MKLSGILFSSLLCAASAHAQYFSAGWTPGQKAPAAEEAPPEPAYTFDPAAHAAQATETAGKQPGFVDRLLTSGPIASLFGKLGVNVSDAVARGGLSPWDERIPLITDENYVEMIVNETLTAQEERERIWFLIVSVTGSQNSEISKIVDKSFDDAYNQTVIAGDLPHVRWGRIDYMTVTYLTTKWSIWTGPYLVILRDRGQTLRFYKADRVRVSADLIRELLTEELWRETPVWNSNFAPGGKREFMLEYYALAMMHVFNVLNRIPRFLLMIASGGVASIVMRFLHKPQPQDANKKKQPQPTATPKKDAQSDAKTTVSGTTAVASSTATATSSPKKSKQRKAGKK</sequence>
<evidence type="ECO:0008006" key="5">
    <source>
        <dbReference type="Google" id="ProtNLM"/>
    </source>
</evidence>
<comment type="caution">
    <text evidence="3">The sequence shown here is derived from an EMBL/GenBank/DDBJ whole genome shotgun (WGS) entry which is preliminary data.</text>
</comment>
<keyword evidence="4" id="KW-1185">Reference proteome</keyword>
<feature type="compositionally biased region" description="Basic residues" evidence="1">
    <location>
        <begin position="333"/>
        <end position="343"/>
    </location>
</feature>